<dbReference type="OrthoDB" id="21214at2759"/>
<evidence type="ECO:0000313" key="4">
    <source>
        <dbReference type="Proteomes" id="UP000594364"/>
    </source>
</evidence>
<feature type="region of interest" description="Disordered" evidence="2">
    <location>
        <begin position="264"/>
        <end position="308"/>
    </location>
</feature>
<protein>
    <recommendedName>
        <fullName evidence="5">Kinetochore protein fta4</fullName>
    </recommendedName>
</protein>
<reference evidence="3 4" key="1">
    <citation type="journal article" date="2018" name="PLoS Genet.">
        <title>Repeat elements organise 3D genome structure and mediate transcription in the filamentous fungus Epichloe festucae.</title>
        <authorList>
            <person name="Winter D.J."/>
            <person name="Ganley A.R.D."/>
            <person name="Young C.A."/>
            <person name="Liachko I."/>
            <person name="Schardl C.L."/>
            <person name="Dupont P.Y."/>
            <person name="Berry D."/>
            <person name="Ram A."/>
            <person name="Scott B."/>
            <person name="Cox M.P."/>
        </authorList>
    </citation>
    <scope>NUCLEOTIDE SEQUENCE [LARGE SCALE GENOMIC DNA]</scope>
    <source>
        <strain evidence="3 4">Fl1</strain>
    </source>
</reference>
<evidence type="ECO:0000313" key="3">
    <source>
        <dbReference type="EMBL" id="QPG98265.1"/>
    </source>
</evidence>
<evidence type="ECO:0000256" key="2">
    <source>
        <dbReference type="SAM" id="MobiDB-lite"/>
    </source>
</evidence>
<proteinExistence type="predicted"/>
<dbReference type="PANTHER" id="PTHR42040">
    <property type="entry name" value="INNER KINETOCHORE SUBUNIT FTA4"/>
    <property type="match status" value="1"/>
</dbReference>
<gene>
    <name evidence="3" type="ORF">C2857_007433</name>
</gene>
<dbReference type="InterPro" id="IPR025207">
    <property type="entry name" value="Sim4_Fta4"/>
</dbReference>
<dbReference type="AlphaFoldDB" id="A0A7S9KQS9"/>
<dbReference type="Pfam" id="PF13093">
    <property type="entry name" value="FTA4"/>
    <property type="match status" value="1"/>
</dbReference>
<feature type="compositionally biased region" description="Basic and acidic residues" evidence="2">
    <location>
        <begin position="287"/>
        <end position="296"/>
    </location>
</feature>
<sequence>MQLESMAPNIYAKIRRAGEARARRQGQAPHRGWFKATTTQLLHLRASRVRTQEQNMTAPPPTVPSLKEAFIAAQTNLLSQPLGPSRTWRRANDASNQPIPPRLLDDVLLSLNHAIQQHCRRVYPPQASYNVAEQISNSYLRDAEDRVRGLKESESTIGKELDFVADDSIEALPTLWPIEKDIANDPAAAEEYEALVQRLTELTEQRRQLRLRVQRLRRIEASVKPLSATEDNNVQDNLVTKNGPLEQELEKMRALLPRVAGQVAELPDQPANDRSRSRTSSTVDFGDMTKARKRNLDNFLSDPRVFPS</sequence>
<accession>A0A7S9KQS9</accession>
<name>A0A7S9KQS9_EPIFF</name>
<evidence type="ECO:0000256" key="1">
    <source>
        <dbReference type="SAM" id="Coils"/>
    </source>
</evidence>
<keyword evidence="1" id="KW-0175">Coiled coil</keyword>
<evidence type="ECO:0008006" key="5">
    <source>
        <dbReference type="Google" id="ProtNLM"/>
    </source>
</evidence>
<dbReference type="PANTHER" id="PTHR42040:SF1">
    <property type="entry name" value="INNER KINETOCHORE SUBUNIT FTA4"/>
    <property type="match status" value="1"/>
</dbReference>
<dbReference type="EMBL" id="CP031386">
    <property type="protein sequence ID" value="QPG98265.1"/>
    <property type="molecule type" value="Genomic_DNA"/>
</dbReference>
<feature type="coiled-coil region" evidence="1">
    <location>
        <begin position="192"/>
        <end position="219"/>
    </location>
</feature>
<organism evidence="3 4">
    <name type="scientific">Epichloe festucae (strain Fl1)</name>
    <dbReference type="NCBI Taxonomy" id="877507"/>
    <lineage>
        <taxon>Eukaryota</taxon>
        <taxon>Fungi</taxon>
        <taxon>Dikarya</taxon>
        <taxon>Ascomycota</taxon>
        <taxon>Pezizomycotina</taxon>
        <taxon>Sordariomycetes</taxon>
        <taxon>Hypocreomycetidae</taxon>
        <taxon>Hypocreales</taxon>
        <taxon>Clavicipitaceae</taxon>
        <taxon>Epichloe</taxon>
    </lineage>
</organism>
<dbReference type="GO" id="GO:0031511">
    <property type="term" value="C:Mis6-Sim4 complex"/>
    <property type="evidence" value="ECO:0007669"/>
    <property type="project" value="InterPro"/>
</dbReference>
<dbReference type="Proteomes" id="UP000594364">
    <property type="component" value="Chromosome 2"/>
</dbReference>
<keyword evidence="4" id="KW-1185">Reference proteome</keyword>